<evidence type="ECO:0000256" key="2">
    <source>
        <dbReference type="ARBA" id="ARBA00038160"/>
    </source>
</evidence>
<dbReference type="AlphaFoldDB" id="A0AAV7IQG1"/>
<dbReference type="PANTHER" id="PTHR11079:SF156">
    <property type="entry name" value="INACTIVE TRNA-SPECIFIC ADENOSINE DEAMINASE-LIKE PROTEIN 3-RELATED"/>
    <property type="match status" value="1"/>
</dbReference>
<name>A0AAV7IQG1_COTGL</name>
<protein>
    <recommendedName>
        <fullName evidence="5">Inactive tRNA-specific adenosine deaminase-like protein 3</fullName>
    </recommendedName>
</protein>
<reference evidence="3 4" key="1">
    <citation type="journal article" date="2021" name="J. Hered.">
        <title>A chromosome-level genome assembly of the parasitoid wasp, Cotesia glomerata (Hymenoptera: Braconidae).</title>
        <authorList>
            <person name="Pinto B.J."/>
            <person name="Weis J.J."/>
            <person name="Gamble T."/>
            <person name="Ode P.J."/>
            <person name="Paul R."/>
            <person name="Zaspel J.M."/>
        </authorList>
    </citation>
    <scope>NUCLEOTIDE SEQUENCE [LARGE SCALE GENOMIC DNA]</scope>
    <source>
        <strain evidence="3">CgM1</strain>
    </source>
</reference>
<dbReference type="Proteomes" id="UP000826195">
    <property type="component" value="Unassembled WGS sequence"/>
</dbReference>
<dbReference type="PANTHER" id="PTHR11079">
    <property type="entry name" value="CYTOSINE DEAMINASE FAMILY MEMBER"/>
    <property type="match status" value="1"/>
</dbReference>
<accession>A0AAV7IQG1</accession>
<dbReference type="GO" id="GO:0046872">
    <property type="term" value="F:metal ion binding"/>
    <property type="evidence" value="ECO:0007669"/>
    <property type="project" value="UniProtKB-KW"/>
</dbReference>
<comment type="caution">
    <text evidence="3">The sequence shown here is derived from an EMBL/GenBank/DDBJ whole genome shotgun (WGS) entry which is preliminary data.</text>
</comment>
<dbReference type="GO" id="GO:0005634">
    <property type="term" value="C:nucleus"/>
    <property type="evidence" value="ECO:0007669"/>
    <property type="project" value="TreeGrafter"/>
</dbReference>
<dbReference type="GO" id="GO:0002100">
    <property type="term" value="P:tRNA wobble adenosine to inosine editing"/>
    <property type="evidence" value="ECO:0007669"/>
    <property type="project" value="InterPro"/>
</dbReference>
<dbReference type="SUPFAM" id="SSF53927">
    <property type="entry name" value="Cytidine deaminase-like"/>
    <property type="match status" value="1"/>
</dbReference>
<sequence>MQHIFRILLRSRDNNRGMMSNESTKKARIMNQKDNMTSIECRMRLKPIVPIEFTEDIPLHDAYVGIIKDKKNFAVAIKIIAAILPGFGHLKRCFNNKLLLSYINKKSDPVKPSFETEVELKQFLVDKKFDLNLFEDNFAIISIPKIASKSLEQAKKAAKYWPVSFHLDTELESIMNGTFFTLNQVDVIQACMKVCIEATKKATVGNDICNGAAVILNPNDCGVSKILAISAARLHEHPMWHASMLAIDLIAAMRGKGAWNLISNVNDFIYDNSRKRKLQSNLPLCYPQTLRAIDVPKFNYSTNIKSKTKNDNTQEDCKYLCTKYWIFLVQEPCAMCAMALVHSRVGMVFYSTSNKSYGVLGSKTSLNTLPGLNHRYKVWDSIEPVKAFRALKLSLPVIQIQVIHNISLEIFKFFIGVERRK</sequence>
<keyword evidence="1" id="KW-0819">tRNA processing</keyword>
<gene>
    <name evidence="3" type="ORF">KQX54_010070</name>
</gene>
<dbReference type="GO" id="GO:0005737">
    <property type="term" value="C:cytoplasm"/>
    <property type="evidence" value="ECO:0007669"/>
    <property type="project" value="TreeGrafter"/>
</dbReference>
<dbReference type="GO" id="GO:0052717">
    <property type="term" value="F:tRNA-specific adenosine-34 deaminase activity"/>
    <property type="evidence" value="ECO:0007669"/>
    <property type="project" value="TreeGrafter"/>
</dbReference>
<proteinExistence type="inferred from homology"/>
<dbReference type="Gene3D" id="3.40.140.10">
    <property type="entry name" value="Cytidine Deaminase, domain 2"/>
    <property type="match status" value="1"/>
</dbReference>
<comment type="similarity">
    <text evidence="2">Belongs to the cytidine and deoxycytidylate deaminase family. ADAT3 subfamily.</text>
</comment>
<organism evidence="3 4">
    <name type="scientific">Cotesia glomerata</name>
    <name type="common">Lepidopteran parasitic wasp</name>
    <name type="synonym">Apanteles glomeratus</name>
    <dbReference type="NCBI Taxonomy" id="32391"/>
    <lineage>
        <taxon>Eukaryota</taxon>
        <taxon>Metazoa</taxon>
        <taxon>Ecdysozoa</taxon>
        <taxon>Arthropoda</taxon>
        <taxon>Hexapoda</taxon>
        <taxon>Insecta</taxon>
        <taxon>Pterygota</taxon>
        <taxon>Neoptera</taxon>
        <taxon>Endopterygota</taxon>
        <taxon>Hymenoptera</taxon>
        <taxon>Apocrita</taxon>
        <taxon>Ichneumonoidea</taxon>
        <taxon>Braconidae</taxon>
        <taxon>Microgastrinae</taxon>
        <taxon>Cotesia</taxon>
    </lineage>
</organism>
<evidence type="ECO:0000313" key="4">
    <source>
        <dbReference type="Proteomes" id="UP000826195"/>
    </source>
</evidence>
<keyword evidence="4" id="KW-1185">Reference proteome</keyword>
<evidence type="ECO:0000256" key="1">
    <source>
        <dbReference type="ARBA" id="ARBA00022694"/>
    </source>
</evidence>
<evidence type="ECO:0008006" key="5">
    <source>
        <dbReference type="Google" id="ProtNLM"/>
    </source>
</evidence>
<dbReference type="InterPro" id="IPR016193">
    <property type="entry name" value="Cytidine_deaminase-like"/>
</dbReference>
<evidence type="ECO:0000313" key="3">
    <source>
        <dbReference type="EMBL" id="KAH0554365.1"/>
    </source>
</evidence>
<dbReference type="EMBL" id="JAHXZJ010001119">
    <property type="protein sequence ID" value="KAH0554365.1"/>
    <property type="molecule type" value="Genomic_DNA"/>
</dbReference>